<proteinExistence type="predicted"/>
<keyword evidence="3" id="KW-1185">Reference proteome</keyword>
<reference evidence="3" key="1">
    <citation type="submission" date="2015-03" db="EMBL/GenBank/DDBJ databases">
        <authorList>
            <person name="Urmite Genomes"/>
        </authorList>
    </citation>
    <scope>NUCLEOTIDE SEQUENCE [LARGE SCALE GENOMIC DNA]</scope>
    <source>
        <strain evidence="3">CSUR P1344</strain>
    </source>
</reference>
<name>A0A0U1D0Q7_9MYCO</name>
<evidence type="ECO:0000313" key="2">
    <source>
        <dbReference type="EMBL" id="CQD03885.1"/>
    </source>
</evidence>
<dbReference type="AlphaFoldDB" id="A0A0U1D0Q7"/>
<protein>
    <submittedName>
        <fullName evidence="2">Uncharacterized protein</fullName>
    </submittedName>
</protein>
<keyword evidence="1" id="KW-0812">Transmembrane</keyword>
<keyword evidence="1" id="KW-0472">Membrane</keyword>
<organism evidence="2 3">
    <name type="scientific">Mycobacterium europaeum</name>
    <dbReference type="NCBI Taxonomy" id="761804"/>
    <lineage>
        <taxon>Bacteria</taxon>
        <taxon>Bacillati</taxon>
        <taxon>Actinomycetota</taxon>
        <taxon>Actinomycetes</taxon>
        <taxon>Mycobacteriales</taxon>
        <taxon>Mycobacteriaceae</taxon>
        <taxon>Mycobacterium</taxon>
        <taxon>Mycobacterium simiae complex</taxon>
    </lineage>
</organism>
<keyword evidence="1" id="KW-1133">Transmembrane helix</keyword>
<evidence type="ECO:0000313" key="3">
    <source>
        <dbReference type="Proteomes" id="UP000199601"/>
    </source>
</evidence>
<gene>
    <name evidence="2" type="ORF">BN000_00674</name>
</gene>
<dbReference type="Proteomes" id="UP000199601">
    <property type="component" value="Unassembled WGS sequence"/>
</dbReference>
<dbReference type="RefSeq" id="WP_276327144.1">
    <property type="nucleotide sequence ID" value="NZ_CTEC01000001.1"/>
</dbReference>
<dbReference type="EMBL" id="CTEC01000001">
    <property type="protein sequence ID" value="CQD03885.1"/>
    <property type="molecule type" value="Genomic_DNA"/>
</dbReference>
<evidence type="ECO:0000256" key="1">
    <source>
        <dbReference type="SAM" id="Phobius"/>
    </source>
</evidence>
<sequence>MSEVLYVIVWSTVFQLVWLVLTAVAVLLWQRDDTPEIDPYDCWW</sequence>
<feature type="transmembrane region" description="Helical" evidence="1">
    <location>
        <begin position="6"/>
        <end position="29"/>
    </location>
</feature>
<accession>A0A0U1D0Q7</accession>